<feature type="domain" description="RAP" evidence="2">
    <location>
        <begin position="731"/>
        <end position="807"/>
    </location>
</feature>
<accession>B8BZ43</accession>
<dbReference type="Pfam" id="PF08373">
    <property type="entry name" value="RAP"/>
    <property type="match status" value="1"/>
</dbReference>
<gene>
    <name evidence="3" type="ORF">THAPSDRAFT_4379</name>
</gene>
<dbReference type="GeneID" id="7453338"/>
<proteinExistence type="predicted"/>
<dbReference type="GO" id="GO:0044528">
    <property type="term" value="P:regulation of mitochondrial mRNA stability"/>
    <property type="evidence" value="ECO:0000318"/>
    <property type="project" value="GO_Central"/>
</dbReference>
<dbReference type="HOGENOM" id="CLU_339672_0_0_1"/>
<dbReference type="GO" id="GO:0035770">
    <property type="term" value="C:ribonucleoprotein granule"/>
    <property type="evidence" value="ECO:0000318"/>
    <property type="project" value="GO_Central"/>
</dbReference>
<dbReference type="InParanoid" id="B8BZ43"/>
<dbReference type="GO" id="GO:0003723">
    <property type="term" value="F:RNA binding"/>
    <property type="evidence" value="ECO:0000318"/>
    <property type="project" value="GO_Central"/>
</dbReference>
<evidence type="ECO:0000313" key="3">
    <source>
        <dbReference type="EMBL" id="EED92820.1"/>
    </source>
</evidence>
<dbReference type="PANTHER" id="PTHR21228:SF40">
    <property type="entry name" value="LD45607P"/>
    <property type="match status" value="1"/>
</dbReference>
<organism evidence="3 4">
    <name type="scientific">Thalassiosira pseudonana</name>
    <name type="common">Marine diatom</name>
    <name type="synonym">Cyclotella nana</name>
    <dbReference type="NCBI Taxonomy" id="35128"/>
    <lineage>
        <taxon>Eukaryota</taxon>
        <taxon>Sar</taxon>
        <taxon>Stramenopiles</taxon>
        <taxon>Ochrophyta</taxon>
        <taxon>Bacillariophyta</taxon>
        <taxon>Coscinodiscophyceae</taxon>
        <taxon>Thalassiosirophycidae</taxon>
        <taxon>Thalassiosirales</taxon>
        <taxon>Thalassiosiraceae</taxon>
        <taxon>Thalassiosira</taxon>
    </lineage>
</organism>
<dbReference type="PANTHER" id="PTHR21228">
    <property type="entry name" value="FAST LEU-RICH DOMAIN-CONTAINING"/>
    <property type="match status" value="1"/>
</dbReference>
<protein>
    <recommendedName>
        <fullName evidence="2">RAP domain-containing protein</fullName>
    </recommendedName>
</protein>
<name>B8BZ43_THAPS</name>
<dbReference type="AlphaFoldDB" id="B8BZ43"/>
<dbReference type="OMA" id="CNAANVV"/>
<evidence type="ECO:0000256" key="1">
    <source>
        <dbReference type="SAM" id="MobiDB-lite"/>
    </source>
</evidence>
<dbReference type="GO" id="GO:0005759">
    <property type="term" value="C:mitochondrial matrix"/>
    <property type="evidence" value="ECO:0000318"/>
    <property type="project" value="GO_Central"/>
</dbReference>
<dbReference type="PROSITE" id="PS51286">
    <property type="entry name" value="RAP"/>
    <property type="match status" value="1"/>
</dbReference>
<dbReference type="KEGG" id="tps:THAPSDRAFT_4379"/>
<dbReference type="EMBL" id="CM000641">
    <property type="protein sequence ID" value="EED92820.1"/>
    <property type="molecule type" value="Genomic_DNA"/>
</dbReference>
<dbReference type="InterPro" id="IPR013584">
    <property type="entry name" value="RAP"/>
</dbReference>
<dbReference type="eggNOG" id="ENOG502QXB5">
    <property type="taxonomic scope" value="Eukaryota"/>
</dbReference>
<sequence>MLSSSNVVDESSTAPNVPVSKNQSTKKQPKRRSQKQQAPNSRSKQKYSSPSGPWNADYNTSVRTQKKIQTAATSPPKGSGDSIQVAHSILRTLLDAPATECNAANVVCALTLSAKTVGGTEGAKNKSPVSLQSSGFQRSLMDTLDVLQMLVDKRKLAPRQLCNAAWAVAKHVDYDDSLFPRKNDNFIFVKDNSNSYATWDLNEQQLNDDDSGKRIDEVFNLIALRMIEHLDQTRDKYGTKNTGKRVQSGELCMLLWAYAVAKPRDCPPGWEQPRRLERLTDGFEKAKDKMSSKNAYDKESDVNLVTFLDMDDSKLTRSKTSTADDEDNNTQPRGITSRLFDAAAISFCQGEGAAVMDSEKKAETMLKSCTWNELANIAWSFATRGACGTSESDAMMTFLAKEATRRIKFSMEAPPTLTGGKRNQFCKLLPRDVVQIAWALGTMESDNASVGDALVYLVDAVNEYWIADSNSSNERHRQIKSWKCADLVQMATALSHGRLDNQSVLTAIYEESLERIQSSSPGKFSTSEISILLWAQARLYLTSKYGSVFQEFTGAAARTLMQQMKGKANQHSDERLLPPATLPKMGLRSQEQANLAWSLTVLGHYDSDVVALLQNIVHAASSSGDGVIQLEHAHQLWQSYFLLSEDCPAAVEFVPAEFSQFLEKKWNIEKNRGKQSSSRHRTISQTLELMRVAHRNEYDEDVDVAIVLQEDSSWTHTAQKDLDNQEGRVKVAVEFDGPFHFTVMASTGKDLTMIENGVKIAPRVLGHTVLKYRLLKKKGWAVVRIPYYEWDKIPSFASMERQRYLQRALKTHETISFSGVDVSQYQAMPQTRHSRFD</sequence>
<dbReference type="PaxDb" id="35128-Thaps4379"/>
<feature type="compositionally biased region" description="Polar residues" evidence="1">
    <location>
        <begin position="1"/>
        <end position="22"/>
    </location>
</feature>
<reference evidence="3 4" key="1">
    <citation type="journal article" date="2004" name="Science">
        <title>The genome of the diatom Thalassiosira pseudonana: ecology, evolution, and metabolism.</title>
        <authorList>
            <person name="Armbrust E.V."/>
            <person name="Berges J.A."/>
            <person name="Bowler C."/>
            <person name="Green B.R."/>
            <person name="Martinez D."/>
            <person name="Putnam N.H."/>
            <person name="Zhou S."/>
            <person name="Allen A.E."/>
            <person name="Apt K.E."/>
            <person name="Bechner M."/>
            <person name="Brzezinski M.A."/>
            <person name="Chaal B.K."/>
            <person name="Chiovitti A."/>
            <person name="Davis A.K."/>
            <person name="Demarest M.S."/>
            <person name="Detter J.C."/>
            <person name="Glavina T."/>
            <person name="Goodstein D."/>
            <person name="Hadi M.Z."/>
            <person name="Hellsten U."/>
            <person name="Hildebrand M."/>
            <person name="Jenkins B.D."/>
            <person name="Jurka J."/>
            <person name="Kapitonov V.V."/>
            <person name="Kroger N."/>
            <person name="Lau W.W."/>
            <person name="Lane T.W."/>
            <person name="Larimer F.W."/>
            <person name="Lippmeier J.C."/>
            <person name="Lucas S."/>
            <person name="Medina M."/>
            <person name="Montsant A."/>
            <person name="Obornik M."/>
            <person name="Parker M.S."/>
            <person name="Palenik B."/>
            <person name="Pazour G.J."/>
            <person name="Richardson P.M."/>
            <person name="Rynearson T.A."/>
            <person name="Saito M.A."/>
            <person name="Schwartz D.C."/>
            <person name="Thamatrakoln K."/>
            <person name="Valentin K."/>
            <person name="Vardi A."/>
            <person name="Wilkerson F.P."/>
            <person name="Rokhsar D.S."/>
        </authorList>
    </citation>
    <scope>NUCLEOTIDE SEQUENCE [LARGE SCALE GENOMIC DNA]</scope>
    <source>
        <strain evidence="3 4">CCMP1335</strain>
    </source>
</reference>
<reference evidence="3 4" key="2">
    <citation type="journal article" date="2008" name="Nature">
        <title>The Phaeodactylum genome reveals the evolutionary history of diatom genomes.</title>
        <authorList>
            <person name="Bowler C."/>
            <person name="Allen A.E."/>
            <person name="Badger J.H."/>
            <person name="Grimwood J."/>
            <person name="Jabbari K."/>
            <person name="Kuo A."/>
            <person name="Maheswari U."/>
            <person name="Martens C."/>
            <person name="Maumus F."/>
            <person name="Otillar R.P."/>
            <person name="Rayko E."/>
            <person name="Salamov A."/>
            <person name="Vandepoele K."/>
            <person name="Beszteri B."/>
            <person name="Gruber A."/>
            <person name="Heijde M."/>
            <person name="Katinka M."/>
            <person name="Mock T."/>
            <person name="Valentin K."/>
            <person name="Verret F."/>
            <person name="Berges J.A."/>
            <person name="Brownlee C."/>
            <person name="Cadoret J.P."/>
            <person name="Chiovitti A."/>
            <person name="Choi C.J."/>
            <person name="Coesel S."/>
            <person name="De Martino A."/>
            <person name="Detter J.C."/>
            <person name="Durkin C."/>
            <person name="Falciatore A."/>
            <person name="Fournet J."/>
            <person name="Haruta M."/>
            <person name="Huysman M.J."/>
            <person name="Jenkins B.D."/>
            <person name="Jiroutova K."/>
            <person name="Jorgensen R.E."/>
            <person name="Joubert Y."/>
            <person name="Kaplan A."/>
            <person name="Kroger N."/>
            <person name="Kroth P.G."/>
            <person name="La Roche J."/>
            <person name="Lindquist E."/>
            <person name="Lommer M."/>
            <person name="Martin-Jezequel V."/>
            <person name="Lopez P.J."/>
            <person name="Lucas S."/>
            <person name="Mangogna M."/>
            <person name="McGinnis K."/>
            <person name="Medlin L.K."/>
            <person name="Montsant A."/>
            <person name="Oudot-Le Secq M.P."/>
            <person name="Napoli C."/>
            <person name="Obornik M."/>
            <person name="Parker M.S."/>
            <person name="Petit J.L."/>
            <person name="Porcel B.M."/>
            <person name="Poulsen N."/>
            <person name="Robison M."/>
            <person name="Rychlewski L."/>
            <person name="Rynearson T.A."/>
            <person name="Schmutz J."/>
            <person name="Shapiro H."/>
            <person name="Siaut M."/>
            <person name="Stanley M."/>
            <person name="Sussman M.R."/>
            <person name="Taylor A.R."/>
            <person name="Vardi A."/>
            <person name="von Dassow P."/>
            <person name="Vyverman W."/>
            <person name="Willis A."/>
            <person name="Wyrwicz L.S."/>
            <person name="Rokhsar D.S."/>
            <person name="Weissenbach J."/>
            <person name="Armbrust E.V."/>
            <person name="Green B.R."/>
            <person name="Van de Peer Y."/>
            <person name="Grigoriev I.V."/>
        </authorList>
    </citation>
    <scope>NUCLEOTIDE SEQUENCE [LARGE SCALE GENOMIC DNA]</scope>
    <source>
        <strain evidence="3 4">CCMP1335</strain>
    </source>
</reference>
<keyword evidence="4" id="KW-1185">Reference proteome</keyword>
<evidence type="ECO:0000259" key="2">
    <source>
        <dbReference type="PROSITE" id="PS51286"/>
    </source>
</evidence>
<dbReference type="SMART" id="SM00952">
    <property type="entry name" value="RAP"/>
    <property type="match status" value="1"/>
</dbReference>
<dbReference type="RefSeq" id="XP_002289283.1">
    <property type="nucleotide sequence ID" value="XM_002289247.1"/>
</dbReference>
<feature type="compositionally biased region" description="Polar residues" evidence="1">
    <location>
        <begin position="38"/>
        <end position="58"/>
    </location>
</feature>
<feature type="region of interest" description="Disordered" evidence="1">
    <location>
        <begin position="1"/>
        <end position="58"/>
    </location>
</feature>
<dbReference type="Proteomes" id="UP000001449">
    <property type="component" value="Chromosome 4"/>
</dbReference>
<dbReference type="GO" id="GO:0000963">
    <property type="term" value="P:mitochondrial RNA processing"/>
    <property type="evidence" value="ECO:0000318"/>
    <property type="project" value="GO_Central"/>
</dbReference>
<evidence type="ECO:0000313" key="4">
    <source>
        <dbReference type="Proteomes" id="UP000001449"/>
    </source>
</evidence>
<dbReference type="InterPro" id="IPR050870">
    <property type="entry name" value="FAST_kinase"/>
</dbReference>